<dbReference type="SUPFAM" id="SSF57850">
    <property type="entry name" value="RING/U-box"/>
    <property type="match status" value="1"/>
</dbReference>
<dbReference type="AlphaFoldDB" id="A0A2A6CDJ8"/>
<accession>A0A2A6CDJ8</accession>
<reference evidence="2" key="1">
    <citation type="journal article" date="2008" name="Nat. Genet.">
        <title>The Pristionchus pacificus genome provides a unique perspective on nematode lifestyle and parasitism.</title>
        <authorList>
            <person name="Dieterich C."/>
            <person name="Clifton S.W."/>
            <person name="Schuster L.N."/>
            <person name="Chinwalla A."/>
            <person name="Delehaunty K."/>
            <person name="Dinkelacker I."/>
            <person name="Fulton L."/>
            <person name="Fulton R."/>
            <person name="Godfrey J."/>
            <person name="Minx P."/>
            <person name="Mitreva M."/>
            <person name="Roeseler W."/>
            <person name="Tian H."/>
            <person name="Witte H."/>
            <person name="Yang S.P."/>
            <person name="Wilson R.K."/>
            <person name="Sommer R.J."/>
        </authorList>
    </citation>
    <scope>NUCLEOTIDE SEQUENCE [LARGE SCALE GENOMIC DNA]</scope>
    <source>
        <strain evidence="2">PS312</strain>
    </source>
</reference>
<dbReference type="PANTHER" id="PTHR16450">
    <property type="entry name" value="RING FINGER PROTEIN 186"/>
    <property type="match status" value="1"/>
</dbReference>
<organism evidence="1 2">
    <name type="scientific">Pristionchus pacificus</name>
    <name type="common">Parasitic nematode worm</name>
    <dbReference type="NCBI Taxonomy" id="54126"/>
    <lineage>
        <taxon>Eukaryota</taxon>
        <taxon>Metazoa</taxon>
        <taxon>Ecdysozoa</taxon>
        <taxon>Nematoda</taxon>
        <taxon>Chromadorea</taxon>
        <taxon>Rhabditida</taxon>
        <taxon>Rhabditina</taxon>
        <taxon>Diplogasteromorpha</taxon>
        <taxon>Diplogasteroidea</taxon>
        <taxon>Neodiplogasteridae</taxon>
        <taxon>Pristionchus</taxon>
    </lineage>
</organism>
<dbReference type="Gene3D" id="3.30.40.10">
    <property type="entry name" value="Zinc/RING finger domain, C3HC4 (zinc finger)"/>
    <property type="match status" value="1"/>
</dbReference>
<sequence length="120" mass="13257">MDSPCDDDSNDMSALANGEEAMARLHSYLFVMFHSTLMFKLGVNTTFLKADETYREYRAGLSDSEKKKKIAALREINKQSNRSSSYSRECGVCFTNSPVNRAVLGGCGHTLCLACALTLE</sequence>
<evidence type="ECO:0000313" key="1">
    <source>
        <dbReference type="EnsemblMetazoa" id="PPA43188.1"/>
    </source>
</evidence>
<reference evidence="1" key="2">
    <citation type="submission" date="2022-06" db="UniProtKB">
        <authorList>
            <consortium name="EnsemblMetazoa"/>
        </authorList>
    </citation>
    <scope>IDENTIFICATION</scope>
    <source>
        <strain evidence="1">PS312</strain>
    </source>
</reference>
<gene>
    <name evidence="1" type="primary">WBGene00281557</name>
</gene>
<proteinExistence type="predicted"/>
<accession>A0A8R1V3D9</accession>
<keyword evidence="2" id="KW-1185">Reference proteome</keyword>
<dbReference type="EnsemblMetazoa" id="PPA43188.1">
    <property type="protein sequence ID" value="PPA43188.1"/>
    <property type="gene ID" value="WBGene00281557"/>
</dbReference>
<name>A0A2A6CDJ8_PRIPA</name>
<dbReference type="PANTHER" id="PTHR16450:SF1">
    <property type="entry name" value="PROTEIN CBG12045"/>
    <property type="match status" value="1"/>
</dbReference>
<dbReference type="Proteomes" id="UP000005239">
    <property type="component" value="Unassembled WGS sequence"/>
</dbReference>
<evidence type="ECO:0000313" key="2">
    <source>
        <dbReference type="Proteomes" id="UP000005239"/>
    </source>
</evidence>
<dbReference type="InterPro" id="IPR013083">
    <property type="entry name" value="Znf_RING/FYVE/PHD"/>
</dbReference>
<protein>
    <submittedName>
        <fullName evidence="1">Uncharacterized protein</fullName>
    </submittedName>
</protein>